<dbReference type="InterPro" id="IPR026907">
    <property type="entry name" value="GCIP-like"/>
</dbReference>
<evidence type="ECO:0000259" key="8">
    <source>
        <dbReference type="Pfam" id="PF13324"/>
    </source>
</evidence>
<evidence type="ECO:0000256" key="3">
    <source>
        <dbReference type="ARBA" id="ARBA00008940"/>
    </source>
</evidence>
<comment type="caution">
    <text evidence="10">The sequence shown here is derived from an EMBL/GenBank/DDBJ whole genome shotgun (WGS) entry which is preliminary data.</text>
</comment>
<evidence type="ECO:0000259" key="9">
    <source>
        <dbReference type="Pfam" id="PF20936"/>
    </source>
</evidence>
<evidence type="ECO:0000256" key="4">
    <source>
        <dbReference type="ARBA" id="ARBA00022490"/>
    </source>
</evidence>
<comment type="subcellular location">
    <subcellularLocation>
        <location evidence="2">Cytoplasm</location>
    </subcellularLocation>
    <subcellularLocation>
        <location evidence="1">Nucleus</location>
    </subcellularLocation>
</comment>
<dbReference type="Gene3D" id="1.20.1410.10">
    <property type="entry name" value="I/LWEQ domain"/>
    <property type="match status" value="1"/>
</dbReference>
<feature type="domain" description="Cyclin-D1-binding protein 1-like N-terminal" evidence="8">
    <location>
        <begin position="48"/>
        <end position="184"/>
    </location>
</feature>
<sequence>MTEAELVSVFHSHLKITDALVEDLKENPTTCSAECDTLDFFWTKICLAVQNVSKEATCLCMAFSGPPIATVQECQPVLHKLESVAVMLVSVFYSLSNKNGLTLKKQVHSAVSDIIKSIHSLAQTILSHNFNISKEQLQKTGNVWECCDEFPKQPRDNTSAVVKAITQCQSLVSDALQEIEEAEKENGIASDSGDCWNDPDLNDDVPGWTDHDRDILGPSLGLVKAALACVKKCAGVATKSQHDGDDECQVANAQDELNERLQGVSPAVDELVSCLYPPLSESVIVQNAKDLSTVLVDIVEFLRNSPLTTETDGTWINFLIKAIHHNKDKLYQLIPGD</sequence>
<gene>
    <name evidence="10" type="ORF">LSH36_69g05008</name>
</gene>
<dbReference type="AlphaFoldDB" id="A0AAD9NBE7"/>
<dbReference type="Gene3D" id="1.20.1420.10">
    <property type="entry name" value="Talin, central domain"/>
    <property type="match status" value="1"/>
</dbReference>
<dbReference type="PANTHER" id="PTHR15492:SF1">
    <property type="entry name" value="CYCLIN-D1-BINDING PROTEIN 1"/>
    <property type="match status" value="1"/>
</dbReference>
<reference evidence="10" key="1">
    <citation type="journal article" date="2023" name="Mol. Biol. Evol.">
        <title>Third-Generation Sequencing Reveals the Adaptive Role of the Epigenome in Three Deep-Sea Polychaetes.</title>
        <authorList>
            <person name="Perez M."/>
            <person name="Aroh O."/>
            <person name="Sun Y."/>
            <person name="Lan Y."/>
            <person name="Juniper S.K."/>
            <person name="Young C.R."/>
            <person name="Angers B."/>
            <person name="Qian P.Y."/>
        </authorList>
    </citation>
    <scope>NUCLEOTIDE SEQUENCE</scope>
    <source>
        <strain evidence="10">P08H-3</strain>
    </source>
</reference>
<dbReference type="GO" id="GO:0005634">
    <property type="term" value="C:nucleus"/>
    <property type="evidence" value="ECO:0007669"/>
    <property type="project" value="UniProtKB-SubCell"/>
</dbReference>
<evidence type="ECO:0008006" key="12">
    <source>
        <dbReference type="Google" id="ProtNLM"/>
    </source>
</evidence>
<keyword evidence="6" id="KW-0131">Cell cycle</keyword>
<protein>
    <recommendedName>
        <fullName evidence="12">Cyclin-D1-binding protein 1</fullName>
    </recommendedName>
</protein>
<dbReference type="Pfam" id="PF20936">
    <property type="entry name" value="GCIP_C"/>
    <property type="match status" value="1"/>
</dbReference>
<evidence type="ECO:0000256" key="2">
    <source>
        <dbReference type="ARBA" id="ARBA00004496"/>
    </source>
</evidence>
<keyword evidence="4" id="KW-0963">Cytoplasm</keyword>
<keyword evidence="7" id="KW-0175">Coiled coil</keyword>
<keyword evidence="5" id="KW-0539">Nucleus</keyword>
<keyword evidence="11" id="KW-1185">Reference proteome</keyword>
<evidence type="ECO:0000256" key="6">
    <source>
        <dbReference type="ARBA" id="ARBA00023306"/>
    </source>
</evidence>
<evidence type="ECO:0000313" key="11">
    <source>
        <dbReference type="Proteomes" id="UP001208570"/>
    </source>
</evidence>
<feature type="coiled-coil region" evidence="7">
    <location>
        <begin position="165"/>
        <end position="192"/>
    </location>
</feature>
<dbReference type="EMBL" id="JAODUP010000069">
    <property type="protein sequence ID" value="KAK2164077.1"/>
    <property type="molecule type" value="Genomic_DNA"/>
</dbReference>
<proteinExistence type="inferred from homology"/>
<dbReference type="PANTHER" id="PTHR15492">
    <property type="entry name" value="CYCLIN D1-BINDING PROTEIN 1"/>
    <property type="match status" value="1"/>
</dbReference>
<comment type="similarity">
    <text evidence="3">Belongs to the CCNDBP1 family.</text>
</comment>
<dbReference type="InterPro" id="IPR049318">
    <property type="entry name" value="GCIP_C"/>
</dbReference>
<accession>A0AAD9NBE7</accession>
<feature type="domain" description="Cyclin-D1-binding protein 1-like C-terminal" evidence="9">
    <location>
        <begin position="202"/>
        <end position="299"/>
    </location>
</feature>
<evidence type="ECO:0000256" key="7">
    <source>
        <dbReference type="SAM" id="Coils"/>
    </source>
</evidence>
<evidence type="ECO:0000256" key="1">
    <source>
        <dbReference type="ARBA" id="ARBA00004123"/>
    </source>
</evidence>
<evidence type="ECO:0000256" key="5">
    <source>
        <dbReference type="ARBA" id="ARBA00023242"/>
    </source>
</evidence>
<dbReference type="Proteomes" id="UP001208570">
    <property type="component" value="Unassembled WGS sequence"/>
</dbReference>
<name>A0AAD9NBE7_9ANNE</name>
<organism evidence="10 11">
    <name type="scientific">Paralvinella palmiformis</name>
    <dbReference type="NCBI Taxonomy" id="53620"/>
    <lineage>
        <taxon>Eukaryota</taxon>
        <taxon>Metazoa</taxon>
        <taxon>Spiralia</taxon>
        <taxon>Lophotrochozoa</taxon>
        <taxon>Annelida</taxon>
        <taxon>Polychaeta</taxon>
        <taxon>Sedentaria</taxon>
        <taxon>Canalipalpata</taxon>
        <taxon>Terebellida</taxon>
        <taxon>Terebelliformia</taxon>
        <taxon>Alvinellidae</taxon>
        <taxon>Paralvinella</taxon>
    </lineage>
</organism>
<dbReference type="Pfam" id="PF13324">
    <property type="entry name" value="GCIP_N"/>
    <property type="match status" value="1"/>
</dbReference>
<dbReference type="GO" id="GO:0005737">
    <property type="term" value="C:cytoplasm"/>
    <property type="evidence" value="ECO:0007669"/>
    <property type="project" value="UniProtKB-SubCell"/>
</dbReference>
<evidence type="ECO:0000313" key="10">
    <source>
        <dbReference type="EMBL" id="KAK2164077.1"/>
    </source>
</evidence>
<dbReference type="InterPro" id="IPR049317">
    <property type="entry name" value="GCIP-like_N"/>
</dbReference>